<dbReference type="Proteomes" id="UP000054549">
    <property type="component" value="Unassembled WGS sequence"/>
</dbReference>
<dbReference type="InterPro" id="IPR009072">
    <property type="entry name" value="Histone-fold"/>
</dbReference>
<gene>
    <name evidence="1" type="ORF">M378DRAFT_198321</name>
</gene>
<proteinExistence type="predicted"/>
<keyword evidence="2" id="KW-1185">Reference proteome</keyword>
<dbReference type="EMBL" id="KN818248">
    <property type="protein sequence ID" value="KIL64526.1"/>
    <property type="molecule type" value="Genomic_DNA"/>
</dbReference>
<reference evidence="1 2" key="1">
    <citation type="submission" date="2014-04" db="EMBL/GenBank/DDBJ databases">
        <title>Evolutionary Origins and Diversification of the Mycorrhizal Mutualists.</title>
        <authorList>
            <consortium name="DOE Joint Genome Institute"/>
            <consortium name="Mycorrhizal Genomics Consortium"/>
            <person name="Kohler A."/>
            <person name="Kuo A."/>
            <person name="Nagy L.G."/>
            <person name="Floudas D."/>
            <person name="Copeland A."/>
            <person name="Barry K.W."/>
            <person name="Cichocki N."/>
            <person name="Veneault-Fourrey C."/>
            <person name="LaButti K."/>
            <person name="Lindquist E.A."/>
            <person name="Lipzen A."/>
            <person name="Lundell T."/>
            <person name="Morin E."/>
            <person name="Murat C."/>
            <person name="Riley R."/>
            <person name="Ohm R."/>
            <person name="Sun H."/>
            <person name="Tunlid A."/>
            <person name="Henrissat B."/>
            <person name="Grigoriev I.V."/>
            <person name="Hibbett D.S."/>
            <person name="Martin F."/>
        </authorList>
    </citation>
    <scope>NUCLEOTIDE SEQUENCE [LARGE SCALE GENOMIC DNA]</scope>
    <source>
        <strain evidence="1 2">Koide BX008</strain>
    </source>
</reference>
<organism evidence="1 2">
    <name type="scientific">Amanita muscaria (strain Koide BX008)</name>
    <dbReference type="NCBI Taxonomy" id="946122"/>
    <lineage>
        <taxon>Eukaryota</taxon>
        <taxon>Fungi</taxon>
        <taxon>Dikarya</taxon>
        <taxon>Basidiomycota</taxon>
        <taxon>Agaricomycotina</taxon>
        <taxon>Agaricomycetes</taxon>
        <taxon>Agaricomycetidae</taxon>
        <taxon>Agaricales</taxon>
        <taxon>Pluteineae</taxon>
        <taxon>Amanitaceae</taxon>
        <taxon>Amanita</taxon>
    </lineage>
</organism>
<evidence type="ECO:0000313" key="1">
    <source>
        <dbReference type="EMBL" id="KIL64526.1"/>
    </source>
</evidence>
<dbReference type="Gene3D" id="1.10.20.10">
    <property type="entry name" value="Histone, subunit A"/>
    <property type="match status" value="1"/>
</dbReference>
<evidence type="ECO:0008006" key="3">
    <source>
        <dbReference type="Google" id="ProtNLM"/>
    </source>
</evidence>
<accession>A0A0C2X5K2</accession>
<dbReference type="SUPFAM" id="SSF47113">
    <property type="entry name" value="Histone-fold"/>
    <property type="match status" value="1"/>
</dbReference>
<dbReference type="AlphaFoldDB" id="A0A0C2X5K2"/>
<name>A0A0C2X5K2_AMAMK</name>
<dbReference type="GO" id="GO:0046982">
    <property type="term" value="F:protein heterodimerization activity"/>
    <property type="evidence" value="ECO:0007669"/>
    <property type="project" value="InterPro"/>
</dbReference>
<sequence length="137" mass="15232">MTPLAIPLSRDEKDGQATYLPTPIGTSLVIYTSKKVAIAICVALKRGDQAQVRILARQSKARRSKVSRRHVVTRRETIEESEAPMFKKPLVQATRGIQSIKFSTYLNEQGVRAKAAVYTSAILEYLTAEVLELAVCR</sequence>
<protein>
    <recommendedName>
        <fullName evidence="3">Histone H2A</fullName>
    </recommendedName>
</protein>
<dbReference type="InParanoid" id="A0A0C2X5K2"/>
<dbReference type="HOGENOM" id="CLU_1864622_0_0_1"/>
<evidence type="ECO:0000313" key="2">
    <source>
        <dbReference type="Proteomes" id="UP000054549"/>
    </source>
</evidence>